<organism evidence="2 3">
    <name type="scientific">Hypholoma sublateritium (strain FD-334 SS-4)</name>
    <dbReference type="NCBI Taxonomy" id="945553"/>
    <lineage>
        <taxon>Eukaryota</taxon>
        <taxon>Fungi</taxon>
        <taxon>Dikarya</taxon>
        <taxon>Basidiomycota</taxon>
        <taxon>Agaricomycotina</taxon>
        <taxon>Agaricomycetes</taxon>
        <taxon>Agaricomycetidae</taxon>
        <taxon>Agaricales</taxon>
        <taxon>Agaricineae</taxon>
        <taxon>Strophariaceae</taxon>
        <taxon>Hypholoma</taxon>
    </lineage>
</organism>
<feature type="compositionally biased region" description="Basic residues" evidence="1">
    <location>
        <begin position="272"/>
        <end position="281"/>
    </location>
</feature>
<proteinExistence type="predicted"/>
<name>A0A0D2NWY8_HYPSF</name>
<feature type="compositionally biased region" description="Low complexity" evidence="1">
    <location>
        <begin position="248"/>
        <end position="267"/>
    </location>
</feature>
<accession>A0A0D2NWY8</accession>
<reference evidence="3" key="1">
    <citation type="submission" date="2014-04" db="EMBL/GenBank/DDBJ databases">
        <title>Evolutionary Origins and Diversification of the Mycorrhizal Mutualists.</title>
        <authorList>
            <consortium name="DOE Joint Genome Institute"/>
            <consortium name="Mycorrhizal Genomics Consortium"/>
            <person name="Kohler A."/>
            <person name="Kuo A."/>
            <person name="Nagy L.G."/>
            <person name="Floudas D."/>
            <person name="Copeland A."/>
            <person name="Barry K.W."/>
            <person name="Cichocki N."/>
            <person name="Veneault-Fourrey C."/>
            <person name="LaButti K."/>
            <person name="Lindquist E.A."/>
            <person name="Lipzen A."/>
            <person name="Lundell T."/>
            <person name="Morin E."/>
            <person name="Murat C."/>
            <person name="Riley R."/>
            <person name="Ohm R."/>
            <person name="Sun H."/>
            <person name="Tunlid A."/>
            <person name="Henrissat B."/>
            <person name="Grigoriev I.V."/>
            <person name="Hibbett D.S."/>
            <person name="Martin F."/>
        </authorList>
    </citation>
    <scope>NUCLEOTIDE SEQUENCE [LARGE SCALE GENOMIC DNA]</scope>
    <source>
        <strain evidence="3">FD-334 SS-4</strain>
    </source>
</reference>
<feature type="region of interest" description="Disordered" evidence="1">
    <location>
        <begin position="228"/>
        <end position="288"/>
    </location>
</feature>
<evidence type="ECO:0000313" key="2">
    <source>
        <dbReference type="EMBL" id="KJA23314.1"/>
    </source>
</evidence>
<keyword evidence="3" id="KW-1185">Reference proteome</keyword>
<dbReference type="EMBL" id="KN817544">
    <property type="protein sequence ID" value="KJA23314.1"/>
    <property type="molecule type" value="Genomic_DNA"/>
</dbReference>
<sequence length="288" mass="32433">MYQEVHHTSVTCTSSRSANINIRQTPLRCHLYRNSCACHFLHAAQRHLLLHVEAPAPAPAHRNTPSAKRLCGDAFVLIFKCTPFPRRLTPMFLLYCYTHADLFQLSSTLASESCRIRFIKEERMRWDMYSARVGSRERLVESTKFMQTVKSRKKYTRIAHAVRHMGTRWTCTATSYVITVGSFVTGPSASGATYSLLWCPPHGSQAKAKLRAGSARFPLAKRLYGTELKGGARRSPVRPRSRGATGKGRAPACRDAAIARRAACAGRAPREGKRRRGRFGQRRCPAWR</sequence>
<dbReference type="AlphaFoldDB" id="A0A0D2NWY8"/>
<protein>
    <submittedName>
        <fullName evidence="2">Uncharacterized protein</fullName>
    </submittedName>
</protein>
<evidence type="ECO:0000313" key="3">
    <source>
        <dbReference type="Proteomes" id="UP000054270"/>
    </source>
</evidence>
<feature type="compositionally biased region" description="Basic residues" evidence="1">
    <location>
        <begin position="231"/>
        <end position="241"/>
    </location>
</feature>
<evidence type="ECO:0000256" key="1">
    <source>
        <dbReference type="SAM" id="MobiDB-lite"/>
    </source>
</evidence>
<dbReference type="Proteomes" id="UP000054270">
    <property type="component" value="Unassembled WGS sequence"/>
</dbReference>
<gene>
    <name evidence="2" type="ORF">HYPSUDRAFT_201593</name>
</gene>